<reference evidence="1" key="1">
    <citation type="journal article" date="2020" name="Stud. Mycol.">
        <title>101 Dothideomycetes genomes: a test case for predicting lifestyles and emergence of pathogens.</title>
        <authorList>
            <person name="Haridas S."/>
            <person name="Albert R."/>
            <person name="Binder M."/>
            <person name="Bloem J."/>
            <person name="Labutti K."/>
            <person name="Salamov A."/>
            <person name="Andreopoulos B."/>
            <person name="Baker S."/>
            <person name="Barry K."/>
            <person name="Bills G."/>
            <person name="Bluhm B."/>
            <person name="Cannon C."/>
            <person name="Castanera R."/>
            <person name="Culley D."/>
            <person name="Daum C."/>
            <person name="Ezra D."/>
            <person name="Gonzalez J."/>
            <person name="Henrissat B."/>
            <person name="Kuo A."/>
            <person name="Liang C."/>
            <person name="Lipzen A."/>
            <person name="Lutzoni F."/>
            <person name="Magnuson J."/>
            <person name="Mondo S."/>
            <person name="Nolan M."/>
            <person name="Ohm R."/>
            <person name="Pangilinan J."/>
            <person name="Park H.-J."/>
            <person name="Ramirez L."/>
            <person name="Alfaro M."/>
            <person name="Sun H."/>
            <person name="Tritt A."/>
            <person name="Yoshinaga Y."/>
            <person name="Zwiers L.-H."/>
            <person name="Turgeon B."/>
            <person name="Goodwin S."/>
            <person name="Spatafora J."/>
            <person name="Crous P."/>
            <person name="Grigoriev I."/>
        </authorList>
    </citation>
    <scope>NUCLEOTIDE SEQUENCE</scope>
    <source>
        <strain evidence="1">CBS 115976</strain>
    </source>
</reference>
<name>A0A6A6TZ20_9PEZI</name>
<dbReference type="AlphaFoldDB" id="A0A6A6TZ20"/>
<dbReference type="Proteomes" id="UP000799302">
    <property type="component" value="Unassembled WGS sequence"/>
</dbReference>
<accession>A0A6A6TZ20</accession>
<evidence type="ECO:0000313" key="2">
    <source>
        <dbReference type="Proteomes" id="UP000799302"/>
    </source>
</evidence>
<sequence>MLSGSVIPRTWRGRLIAVNLRRKLQFSVGQHKHAPLKFASIWGSASPKLVGCLHLSAALVPIMVSCVVRKRDLLGYSRVFGCRFLESRLSIGWSCQTTSTSRIGSLIWLDQLCR</sequence>
<organism evidence="1 2">
    <name type="scientific">Microthyrium microscopicum</name>
    <dbReference type="NCBI Taxonomy" id="703497"/>
    <lineage>
        <taxon>Eukaryota</taxon>
        <taxon>Fungi</taxon>
        <taxon>Dikarya</taxon>
        <taxon>Ascomycota</taxon>
        <taxon>Pezizomycotina</taxon>
        <taxon>Dothideomycetes</taxon>
        <taxon>Dothideomycetes incertae sedis</taxon>
        <taxon>Microthyriales</taxon>
        <taxon>Microthyriaceae</taxon>
        <taxon>Microthyrium</taxon>
    </lineage>
</organism>
<proteinExistence type="predicted"/>
<evidence type="ECO:0000313" key="1">
    <source>
        <dbReference type="EMBL" id="KAF2665082.1"/>
    </source>
</evidence>
<keyword evidence="2" id="KW-1185">Reference proteome</keyword>
<dbReference type="EMBL" id="MU004241">
    <property type="protein sequence ID" value="KAF2665082.1"/>
    <property type="molecule type" value="Genomic_DNA"/>
</dbReference>
<gene>
    <name evidence="1" type="ORF">BT63DRAFT_84502</name>
</gene>
<protein>
    <submittedName>
        <fullName evidence="1">Uncharacterized protein</fullName>
    </submittedName>
</protein>